<keyword evidence="2" id="KW-1185">Reference proteome</keyword>
<dbReference type="Proteomes" id="UP001066276">
    <property type="component" value="Chromosome 8"/>
</dbReference>
<evidence type="ECO:0000313" key="1">
    <source>
        <dbReference type="EMBL" id="KAJ1113763.1"/>
    </source>
</evidence>
<name>A0AAV7NHC7_PLEWA</name>
<reference evidence="1" key="1">
    <citation type="journal article" date="2022" name="bioRxiv">
        <title>Sequencing and chromosome-scale assembly of the giantPleurodeles waltlgenome.</title>
        <authorList>
            <person name="Brown T."/>
            <person name="Elewa A."/>
            <person name="Iarovenko S."/>
            <person name="Subramanian E."/>
            <person name="Araus A.J."/>
            <person name="Petzold A."/>
            <person name="Susuki M."/>
            <person name="Suzuki K.-i.T."/>
            <person name="Hayashi T."/>
            <person name="Toyoda A."/>
            <person name="Oliveira C."/>
            <person name="Osipova E."/>
            <person name="Leigh N.D."/>
            <person name="Simon A."/>
            <person name="Yun M.H."/>
        </authorList>
    </citation>
    <scope>NUCLEOTIDE SEQUENCE</scope>
    <source>
        <strain evidence="1">20211129_DDA</strain>
        <tissue evidence="1">Liver</tissue>
    </source>
</reference>
<accession>A0AAV7NHC7</accession>
<dbReference type="AlphaFoldDB" id="A0AAV7NHC7"/>
<evidence type="ECO:0000313" key="2">
    <source>
        <dbReference type="Proteomes" id="UP001066276"/>
    </source>
</evidence>
<dbReference type="EMBL" id="JANPWB010000012">
    <property type="protein sequence ID" value="KAJ1113763.1"/>
    <property type="molecule type" value="Genomic_DNA"/>
</dbReference>
<gene>
    <name evidence="1" type="ORF">NDU88_002005</name>
</gene>
<organism evidence="1 2">
    <name type="scientific">Pleurodeles waltl</name>
    <name type="common">Iberian ribbed newt</name>
    <dbReference type="NCBI Taxonomy" id="8319"/>
    <lineage>
        <taxon>Eukaryota</taxon>
        <taxon>Metazoa</taxon>
        <taxon>Chordata</taxon>
        <taxon>Craniata</taxon>
        <taxon>Vertebrata</taxon>
        <taxon>Euteleostomi</taxon>
        <taxon>Amphibia</taxon>
        <taxon>Batrachia</taxon>
        <taxon>Caudata</taxon>
        <taxon>Salamandroidea</taxon>
        <taxon>Salamandridae</taxon>
        <taxon>Pleurodelinae</taxon>
        <taxon>Pleurodeles</taxon>
    </lineage>
</organism>
<comment type="caution">
    <text evidence="1">The sequence shown here is derived from an EMBL/GenBank/DDBJ whole genome shotgun (WGS) entry which is preliminary data.</text>
</comment>
<proteinExistence type="predicted"/>
<sequence>MRPEVQRPGAIVCRPLNCGAACSGTASPEERSGGQKAMDREFKWQPARPELVALHGRVWMAECRCPSGPE</sequence>
<protein>
    <submittedName>
        <fullName evidence="1">Uncharacterized protein</fullName>
    </submittedName>
</protein>